<organism evidence="1 3">
    <name type="scientific">Araneus ventricosus</name>
    <name type="common">Orbweaver spider</name>
    <name type="synonym">Epeira ventricosa</name>
    <dbReference type="NCBI Taxonomy" id="182803"/>
    <lineage>
        <taxon>Eukaryota</taxon>
        <taxon>Metazoa</taxon>
        <taxon>Ecdysozoa</taxon>
        <taxon>Arthropoda</taxon>
        <taxon>Chelicerata</taxon>
        <taxon>Arachnida</taxon>
        <taxon>Araneae</taxon>
        <taxon>Araneomorphae</taxon>
        <taxon>Entelegynae</taxon>
        <taxon>Araneoidea</taxon>
        <taxon>Araneidae</taxon>
        <taxon>Araneus</taxon>
    </lineage>
</organism>
<comment type="caution">
    <text evidence="1">The sequence shown here is derived from an EMBL/GenBank/DDBJ whole genome shotgun (WGS) entry which is preliminary data.</text>
</comment>
<evidence type="ECO:0000313" key="2">
    <source>
        <dbReference type="EMBL" id="GBM88822.1"/>
    </source>
</evidence>
<accession>A0A4Y2JF34</accession>
<evidence type="ECO:0000313" key="1">
    <source>
        <dbReference type="EMBL" id="GBM88690.1"/>
    </source>
</evidence>
<dbReference type="AlphaFoldDB" id="A0A4Y2JF34"/>
<keyword evidence="3" id="KW-1185">Reference proteome</keyword>
<protein>
    <submittedName>
        <fullName evidence="1">Uncharacterized protein</fullName>
    </submittedName>
</protein>
<dbReference type="Proteomes" id="UP000499080">
    <property type="component" value="Unassembled WGS sequence"/>
</dbReference>
<dbReference type="EMBL" id="BGPR01110352">
    <property type="protein sequence ID" value="GBM88822.1"/>
    <property type="molecule type" value="Genomic_DNA"/>
</dbReference>
<name>A0A4Y2JF34_ARAVE</name>
<sequence>MGGFTITKWGCNDLSVVSGLPSELKSLEFDAEAEDNCVKLLDLFWSPSRCHMRVDSPIEMYGYYDGSGKTYSAVEYLGIIPRKKDAGKVVVRVYSRTLVGLGAFRLSTAGR</sequence>
<evidence type="ECO:0000313" key="3">
    <source>
        <dbReference type="Proteomes" id="UP000499080"/>
    </source>
</evidence>
<dbReference type="EMBL" id="BGPR01110313">
    <property type="protein sequence ID" value="GBM88690.1"/>
    <property type="molecule type" value="Genomic_DNA"/>
</dbReference>
<reference evidence="1 3" key="1">
    <citation type="journal article" date="2019" name="Sci. Rep.">
        <title>Orb-weaving spider Araneus ventricosus genome elucidates the spidroin gene catalogue.</title>
        <authorList>
            <person name="Kono N."/>
            <person name="Nakamura H."/>
            <person name="Ohtoshi R."/>
            <person name="Moran D.A.P."/>
            <person name="Shinohara A."/>
            <person name="Yoshida Y."/>
            <person name="Fujiwara M."/>
            <person name="Mori M."/>
            <person name="Tomita M."/>
            <person name="Arakawa K."/>
        </authorList>
    </citation>
    <scope>NUCLEOTIDE SEQUENCE [LARGE SCALE GENOMIC DNA]</scope>
</reference>
<proteinExistence type="predicted"/>
<gene>
    <name evidence="2" type="ORF">AVEN_104103_1</name>
    <name evidence="1" type="ORF">AVEN_156231_1</name>
</gene>